<accession>A0DKP9</accession>
<dbReference type="EMBL" id="CT868474">
    <property type="protein sequence ID" value="CAK83616.1"/>
    <property type="molecule type" value="Genomic_DNA"/>
</dbReference>
<dbReference type="AlphaFoldDB" id="A0DKP9"/>
<name>A0DKP9_PARTE</name>
<evidence type="ECO:0000313" key="2">
    <source>
        <dbReference type="Proteomes" id="UP000000600"/>
    </source>
</evidence>
<proteinExistence type="predicted"/>
<dbReference type="InParanoid" id="A0DKP9"/>
<protein>
    <submittedName>
        <fullName evidence="1">Uncharacterized protein</fullName>
    </submittedName>
</protein>
<dbReference type="Proteomes" id="UP000000600">
    <property type="component" value="Unassembled WGS sequence"/>
</dbReference>
<evidence type="ECO:0000313" key="1">
    <source>
        <dbReference type="EMBL" id="CAK83616.1"/>
    </source>
</evidence>
<dbReference type="GeneID" id="5036798"/>
<keyword evidence="2" id="KW-1185">Reference proteome</keyword>
<sequence>MRRREQVKQLSPIVNTVKSKLQEKVDQKQQEPVAEYNIISQQALFKLKVSTKVKTQYDEPYNFDAFPLKPGVKLTFTQENKKKDEEIINNEVEDFTDADAYQLQKLNQKPSCTTLPLFKLPKQKHNINHERSFRNIRQNKGFEY</sequence>
<dbReference type="HOGENOM" id="CLU_1800210_0_0_1"/>
<dbReference type="RefSeq" id="XP_001451013.1">
    <property type="nucleotide sequence ID" value="XM_001450976.1"/>
</dbReference>
<reference evidence="1 2" key="1">
    <citation type="journal article" date="2006" name="Nature">
        <title>Global trends of whole-genome duplications revealed by the ciliate Paramecium tetraurelia.</title>
        <authorList>
            <consortium name="Genoscope"/>
            <person name="Aury J.-M."/>
            <person name="Jaillon O."/>
            <person name="Duret L."/>
            <person name="Noel B."/>
            <person name="Jubin C."/>
            <person name="Porcel B.M."/>
            <person name="Segurens B."/>
            <person name="Daubin V."/>
            <person name="Anthouard V."/>
            <person name="Aiach N."/>
            <person name="Arnaiz O."/>
            <person name="Billaut A."/>
            <person name="Beisson J."/>
            <person name="Blanc I."/>
            <person name="Bouhouche K."/>
            <person name="Camara F."/>
            <person name="Duharcourt S."/>
            <person name="Guigo R."/>
            <person name="Gogendeau D."/>
            <person name="Katinka M."/>
            <person name="Keller A.-M."/>
            <person name="Kissmehl R."/>
            <person name="Klotz C."/>
            <person name="Koll F."/>
            <person name="Le Moue A."/>
            <person name="Lepere C."/>
            <person name="Malinsky S."/>
            <person name="Nowacki M."/>
            <person name="Nowak J.K."/>
            <person name="Plattner H."/>
            <person name="Poulain J."/>
            <person name="Ruiz F."/>
            <person name="Serrano V."/>
            <person name="Zagulski M."/>
            <person name="Dessen P."/>
            <person name="Betermier M."/>
            <person name="Weissenbach J."/>
            <person name="Scarpelli C."/>
            <person name="Schachter V."/>
            <person name="Sperling L."/>
            <person name="Meyer E."/>
            <person name="Cohen J."/>
            <person name="Wincker P."/>
        </authorList>
    </citation>
    <scope>NUCLEOTIDE SEQUENCE [LARGE SCALE GENOMIC DNA]</scope>
    <source>
        <strain evidence="1 2">Stock d4-2</strain>
    </source>
</reference>
<gene>
    <name evidence="1" type="ORF">GSPATT00017946001</name>
</gene>
<dbReference type="KEGG" id="ptm:GSPATT00017946001"/>
<organism evidence="1 2">
    <name type="scientific">Paramecium tetraurelia</name>
    <dbReference type="NCBI Taxonomy" id="5888"/>
    <lineage>
        <taxon>Eukaryota</taxon>
        <taxon>Sar</taxon>
        <taxon>Alveolata</taxon>
        <taxon>Ciliophora</taxon>
        <taxon>Intramacronucleata</taxon>
        <taxon>Oligohymenophorea</taxon>
        <taxon>Peniculida</taxon>
        <taxon>Parameciidae</taxon>
        <taxon>Paramecium</taxon>
    </lineage>
</organism>